<gene>
    <name evidence="3" type="primary">egtD</name>
    <name evidence="5" type="ORF">SAMN05421803_102177</name>
</gene>
<feature type="binding site" evidence="3">
    <location>
        <position position="91"/>
    </location>
    <ligand>
        <name>S-adenosyl-L-methionine</name>
        <dbReference type="ChEBI" id="CHEBI:59789"/>
    </ligand>
</feature>
<name>A0A1M6E6T0_9ACTN</name>
<reference evidence="5 6" key="1">
    <citation type="submission" date="2016-11" db="EMBL/GenBank/DDBJ databases">
        <authorList>
            <person name="Jaros S."/>
            <person name="Januszkiewicz K."/>
            <person name="Wedrychowicz H."/>
        </authorList>
    </citation>
    <scope>NUCLEOTIDE SEQUENCE [LARGE SCALE GENOMIC DNA]</scope>
    <source>
        <strain evidence="5 6">CGMCC 4.5723</strain>
    </source>
</reference>
<sequence>MFRIDRNLTADDLDKALRRDVAEGLTAAPKRLPPKWFYDERGSALFEDITGLPEYYPTRAERAILEERSDEIARAAGTGALIELGSGSGVKTRLLLDAMRRHGTLARFVPVDVSGDFLAASARKVADDYPGLDVHAVVGDFEHHLGLLPVREDAGPRTLAVLGSTIGNQEPGPRAAFLGDIRSVLRPGDTFLLGADLVKDPDRLVAAYDDERGVTAEFDRNVLNVINRELGADFDTAEFEHVARWNEKEEWVEMRLRSRVDQRVRVDALDLEVGFAAGEEMRTEISAKFRREGLERELAAAGFDPAHWWTDPDGDFSLSLSTARAS</sequence>
<dbReference type="InterPro" id="IPR051128">
    <property type="entry name" value="EgtD_Methyltrsf_superfamily"/>
</dbReference>
<feature type="binding site" evidence="3">
    <location>
        <begin position="284"/>
        <end position="286"/>
    </location>
    <ligand>
        <name>L-histidine</name>
        <dbReference type="ChEBI" id="CHEBI:57595"/>
    </ligand>
</feature>
<dbReference type="InterPro" id="IPR032888">
    <property type="entry name" value="EgtD_Actinobacteria"/>
</dbReference>
<dbReference type="PANTHER" id="PTHR43397">
    <property type="entry name" value="ERGOTHIONEINE BIOSYNTHESIS PROTEIN 1"/>
    <property type="match status" value="1"/>
</dbReference>
<dbReference type="Gene3D" id="3.40.50.150">
    <property type="entry name" value="Vaccinia Virus protein VP39"/>
    <property type="match status" value="1"/>
</dbReference>
<comment type="catalytic activity">
    <reaction evidence="3">
        <text>L-histidine + 3 S-adenosyl-L-methionine = hercynine + 3 S-adenosyl-L-homocysteine + 3 H(+)</text>
        <dbReference type="Rhea" id="RHEA:38471"/>
        <dbReference type="ChEBI" id="CHEBI:15378"/>
        <dbReference type="ChEBI" id="CHEBI:15781"/>
        <dbReference type="ChEBI" id="CHEBI:57595"/>
        <dbReference type="ChEBI" id="CHEBI:57856"/>
        <dbReference type="ChEBI" id="CHEBI:59789"/>
        <dbReference type="EC" id="2.1.1.44"/>
    </reaction>
</comment>
<dbReference type="UniPathway" id="UPA01014"/>
<feature type="domain" description="Histidine-specific methyltransferase SAM-dependent" evidence="4">
    <location>
        <begin position="18"/>
        <end position="321"/>
    </location>
</feature>
<dbReference type="OrthoDB" id="5289726at2"/>
<dbReference type="GO" id="GO:0008276">
    <property type="term" value="F:protein methyltransferase activity"/>
    <property type="evidence" value="ECO:0007669"/>
    <property type="project" value="InterPro"/>
</dbReference>
<dbReference type="PIRSF" id="PIRSF018005">
    <property type="entry name" value="UCP018005"/>
    <property type="match status" value="1"/>
</dbReference>
<keyword evidence="6" id="KW-1185">Reference proteome</keyword>
<evidence type="ECO:0000256" key="1">
    <source>
        <dbReference type="ARBA" id="ARBA00022603"/>
    </source>
</evidence>
<dbReference type="STRING" id="758803.SAMN05421803_102177"/>
<dbReference type="GO" id="GO:0032259">
    <property type="term" value="P:methylation"/>
    <property type="evidence" value="ECO:0007669"/>
    <property type="project" value="UniProtKB-KW"/>
</dbReference>
<dbReference type="GO" id="GO:0052699">
    <property type="term" value="P:ergothioneine biosynthetic process"/>
    <property type="evidence" value="ECO:0007669"/>
    <property type="project" value="UniProtKB-UniRule"/>
</dbReference>
<dbReference type="HAMAP" id="MF_02037">
    <property type="entry name" value="EgtD"/>
    <property type="match status" value="1"/>
</dbReference>
<feature type="binding site" evidence="3">
    <location>
        <position position="208"/>
    </location>
    <ligand>
        <name>L-histidine</name>
        <dbReference type="ChEBI" id="CHEBI:57595"/>
    </ligand>
</feature>
<feature type="binding site" evidence="3">
    <location>
        <position position="112"/>
    </location>
    <ligand>
        <name>S-adenosyl-L-methionine</name>
        <dbReference type="ChEBI" id="CHEBI:59789"/>
    </ligand>
</feature>
<feature type="binding site" evidence="3">
    <location>
        <begin position="140"/>
        <end position="141"/>
    </location>
    <ligand>
        <name>S-adenosyl-L-methionine</name>
        <dbReference type="ChEBI" id="CHEBI:59789"/>
    </ligand>
</feature>
<dbReference type="InterPro" id="IPR035094">
    <property type="entry name" value="EgtD"/>
</dbReference>
<comment type="subunit">
    <text evidence="3">Monomer.</text>
</comment>
<dbReference type="Proteomes" id="UP000184452">
    <property type="component" value="Unassembled WGS sequence"/>
</dbReference>
<organism evidence="5 6">
    <name type="scientific">Nocardiopsis flavescens</name>
    <dbReference type="NCBI Taxonomy" id="758803"/>
    <lineage>
        <taxon>Bacteria</taxon>
        <taxon>Bacillati</taxon>
        <taxon>Actinomycetota</taxon>
        <taxon>Actinomycetes</taxon>
        <taxon>Streptosporangiales</taxon>
        <taxon>Nocardiopsidaceae</taxon>
        <taxon>Nocardiopsis</taxon>
    </lineage>
</organism>
<comment type="similarity">
    <text evidence="3">Belongs to the methyltransferase superfamily. EgtD family.</text>
</comment>
<dbReference type="InterPro" id="IPR017804">
    <property type="entry name" value="MeTrfase_EgtD-like"/>
</dbReference>
<comment type="function">
    <text evidence="3">Catalyzes the SAM-dependent triple methylation of the alpha-amino group of histidine to form hercynine, a step in the biosynthesis pathway of ergothioneine.</text>
</comment>
<keyword evidence="3" id="KW-0949">S-adenosyl-L-methionine</keyword>
<dbReference type="EMBL" id="FQZK01000002">
    <property type="protein sequence ID" value="SHI81207.1"/>
    <property type="molecule type" value="Genomic_DNA"/>
</dbReference>
<dbReference type="RefSeq" id="WP_073375831.1">
    <property type="nucleotide sequence ID" value="NZ_FQZK01000002.1"/>
</dbReference>
<dbReference type="InterPro" id="IPR029063">
    <property type="entry name" value="SAM-dependent_MTases_sf"/>
</dbReference>
<feature type="binding site" evidence="3">
    <location>
        <position position="85"/>
    </location>
    <ligand>
        <name>S-adenosyl-L-methionine</name>
        <dbReference type="ChEBI" id="CHEBI:59789"/>
    </ligand>
</feature>
<proteinExistence type="inferred from homology"/>
<dbReference type="InterPro" id="IPR019257">
    <property type="entry name" value="MeTrfase_dom"/>
</dbReference>
<evidence type="ECO:0000313" key="6">
    <source>
        <dbReference type="Proteomes" id="UP000184452"/>
    </source>
</evidence>
<protein>
    <recommendedName>
        <fullName evidence="3">Histidine N-alpha-methyltransferase</fullName>
        <ecNumber evidence="3">2.1.1.44</ecNumber>
    </recommendedName>
    <alternativeName>
        <fullName evidence="3">Histidine trimethyltransferase</fullName>
    </alternativeName>
</protein>
<dbReference type="Pfam" id="PF10017">
    <property type="entry name" value="Methyltransf_33"/>
    <property type="match status" value="1"/>
</dbReference>
<accession>A0A1M6E6T0</accession>
<dbReference type="SUPFAM" id="SSF53335">
    <property type="entry name" value="S-adenosyl-L-methionine-dependent methyltransferases"/>
    <property type="match status" value="1"/>
</dbReference>
<evidence type="ECO:0000256" key="3">
    <source>
        <dbReference type="HAMAP-Rule" id="MF_02037"/>
    </source>
</evidence>
<feature type="binding site" evidence="3">
    <location>
        <position position="55"/>
    </location>
    <ligand>
        <name>L-histidine</name>
        <dbReference type="ChEBI" id="CHEBI:57595"/>
    </ligand>
</feature>
<dbReference type="NCBIfam" id="TIGR03438">
    <property type="entry name" value="egtD_ergothio"/>
    <property type="match status" value="1"/>
</dbReference>
<keyword evidence="2 3" id="KW-0808">Transferase</keyword>
<dbReference type="AlphaFoldDB" id="A0A1M6E6T0"/>
<evidence type="ECO:0000256" key="2">
    <source>
        <dbReference type="ARBA" id="ARBA00022679"/>
    </source>
</evidence>
<dbReference type="GO" id="GO:0052706">
    <property type="term" value="F:L-histidine N(alpha)-methyltransferase activity"/>
    <property type="evidence" value="ECO:0007669"/>
    <property type="project" value="UniProtKB-UniRule"/>
</dbReference>
<dbReference type="PANTHER" id="PTHR43397:SF1">
    <property type="entry name" value="ERGOTHIONEINE BIOSYNTHESIS PROTEIN 1"/>
    <property type="match status" value="1"/>
</dbReference>
<dbReference type="EC" id="2.1.1.44" evidence="3"/>
<evidence type="ECO:0000313" key="5">
    <source>
        <dbReference type="EMBL" id="SHI81207.1"/>
    </source>
</evidence>
<comment type="pathway">
    <text evidence="3">Amino-acid biosynthesis; ergothioneine biosynthesis.</text>
</comment>
<keyword evidence="1 3" id="KW-0489">Methyltransferase</keyword>
<feature type="binding site" evidence="3">
    <location>
        <position position="168"/>
    </location>
    <ligand>
        <name>L-histidine</name>
        <dbReference type="ChEBI" id="CHEBI:57595"/>
    </ligand>
</feature>
<evidence type="ECO:0000259" key="4">
    <source>
        <dbReference type="Pfam" id="PF10017"/>
    </source>
</evidence>